<dbReference type="InterPro" id="IPR005543">
    <property type="entry name" value="PASTA_dom"/>
</dbReference>
<proteinExistence type="predicted"/>
<protein>
    <submittedName>
        <fullName evidence="2">PASTA domain-containing protein</fullName>
    </submittedName>
</protein>
<feature type="region of interest" description="Disordered" evidence="1">
    <location>
        <begin position="68"/>
        <end position="97"/>
    </location>
</feature>
<dbReference type="CDD" id="cd06577">
    <property type="entry name" value="PASTA_pknB"/>
    <property type="match status" value="1"/>
</dbReference>
<comment type="caution">
    <text evidence="2">The sequence shown here is derived from an EMBL/GenBank/DDBJ whole genome shotgun (WGS) entry which is preliminary data.</text>
</comment>
<dbReference type="Gene3D" id="3.30.10.20">
    <property type="match status" value="1"/>
</dbReference>
<dbReference type="AlphaFoldDB" id="A0A4U3MEZ7"/>
<dbReference type="OrthoDB" id="3634892at2"/>
<evidence type="ECO:0000313" key="3">
    <source>
        <dbReference type="Proteomes" id="UP000308705"/>
    </source>
</evidence>
<keyword evidence="3" id="KW-1185">Reference proteome</keyword>
<evidence type="ECO:0000313" key="2">
    <source>
        <dbReference type="EMBL" id="TKK86844.1"/>
    </source>
</evidence>
<dbReference type="RefSeq" id="WP_137248692.1">
    <property type="nucleotide sequence ID" value="NZ_SZQA01000019.1"/>
</dbReference>
<name>A0A4U3MEZ7_9ACTN</name>
<sequence length="97" mass="10383">MNLIEVEVPDFRGMQALNAWLVGHDAGVLLIGPSPDGPESVMHGIVTRQEPLPGARVSRWDTVKVWMRDGGGGSAGVREPRTPKPPVGGLAEELPEH</sequence>
<reference evidence="2 3" key="1">
    <citation type="submission" date="2019-04" db="EMBL/GenBank/DDBJ databases">
        <title>Herbidospora sp. NEAU-GS14.nov., a novel actinomycete isolated from soil.</title>
        <authorList>
            <person name="Han L."/>
        </authorList>
    </citation>
    <scope>NUCLEOTIDE SEQUENCE [LARGE SCALE GENOMIC DNA]</scope>
    <source>
        <strain evidence="2 3">NEAU-GS14</strain>
    </source>
</reference>
<gene>
    <name evidence="2" type="ORF">FDA94_20510</name>
</gene>
<evidence type="ECO:0000256" key="1">
    <source>
        <dbReference type="SAM" id="MobiDB-lite"/>
    </source>
</evidence>
<accession>A0A4U3MEZ7</accession>
<dbReference type="EMBL" id="SZQA01000019">
    <property type="protein sequence ID" value="TKK86844.1"/>
    <property type="molecule type" value="Genomic_DNA"/>
</dbReference>
<dbReference type="Proteomes" id="UP000308705">
    <property type="component" value="Unassembled WGS sequence"/>
</dbReference>
<organism evidence="2 3">
    <name type="scientific">Herbidospora galbida</name>
    <dbReference type="NCBI Taxonomy" id="2575442"/>
    <lineage>
        <taxon>Bacteria</taxon>
        <taxon>Bacillati</taxon>
        <taxon>Actinomycetota</taxon>
        <taxon>Actinomycetes</taxon>
        <taxon>Streptosporangiales</taxon>
        <taxon>Streptosporangiaceae</taxon>
        <taxon>Herbidospora</taxon>
    </lineage>
</organism>